<dbReference type="SUPFAM" id="SSF53098">
    <property type="entry name" value="Ribonuclease H-like"/>
    <property type="match status" value="1"/>
</dbReference>
<evidence type="ECO:0000259" key="2">
    <source>
        <dbReference type="PROSITE" id="PS50994"/>
    </source>
</evidence>
<dbReference type="Gene3D" id="3.30.420.10">
    <property type="entry name" value="Ribonuclease H-like superfamily/Ribonuclease H"/>
    <property type="match status" value="1"/>
</dbReference>
<feature type="compositionally biased region" description="Polar residues" evidence="1">
    <location>
        <begin position="94"/>
        <end position="107"/>
    </location>
</feature>
<gene>
    <name evidence="3" type="ORF">MNOR_LOCUS26448</name>
</gene>
<dbReference type="InterPro" id="IPR001584">
    <property type="entry name" value="Integrase_cat-core"/>
</dbReference>
<reference evidence="3 4" key="1">
    <citation type="submission" date="2024-05" db="EMBL/GenBank/DDBJ databases">
        <authorList>
            <person name="Wallberg A."/>
        </authorList>
    </citation>
    <scope>NUCLEOTIDE SEQUENCE [LARGE SCALE GENOMIC DNA]</scope>
</reference>
<evidence type="ECO:0000313" key="4">
    <source>
        <dbReference type="Proteomes" id="UP001497623"/>
    </source>
</evidence>
<sequence>MTGVDYKNKEVTIYEQMSSALVKFLGGQRKNLDSTVRQKDEDAFYMSGGYRGRGGRGNSFQSRGGNYNSNQSRGNSYNSHGRGSYYSSQGRGANYSSQNRGSLSPQFSRGASGSGAGNGPGQQSRLNRTDAQGKITRCINCDSKFHYVYNCPNRDFQGNQKVYETTHSDENYMDKEDALVAATIPTKSEEMITLVAETLNCAVLDSACSSTVCGQGWMTCYLDSLDDNSKRRVREFPGTTTFRFGNDATLKSLKKLEIPCMIAGKNKMISTDVVSSDIPLLLGKPTMKRMDLKLDMKTDDAEIFGETVHLQCTPSGHYFIPLLKPNVNCVQNIHQVLHVIDDKSEEDKLKTAIKLHRQFAHPSANRLKSLLKDASVNDKAFLALIDEVSANCDLCKRYKRTPSRPVVSMPLARDFNDTVAMDLKVWDKERNVYFLHLIDLATRFSIATIINKKESEVIIDKVMQCWIGTGLGIPSKFLCDNGGEFANEKFKDMCENLNITVLHTAAESPFSNGICERNHAVVDEMVRKIISDNPQYKLSTALAWAVHAKNCMHIVGAIAHINWYMAEIQIYLLF</sequence>
<keyword evidence="4" id="KW-1185">Reference proteome</keyword>
<feature type="domain" description="Integrase catalytic" evidence="2">
    <location>
        <begin position="401"/>
        <end position="574"/>
    </location>
</feature>
<organism evidence="3 4">
    <name type="scientific">Meganyctiphanes norvegica</name>
    <name type="common">Northern krill</name>
    <name type="synonym">Thysanopoda norvegica</name>
    <dbReference type="NCBI Taxonomy" id="48144"/>
    <lineage>
        <taxon>Eukaryota</taxon>
        <taxon>Metazoa</taxon>
        <taxon>Ecdysozoa</taxon>
        <taxon>Arthropoda</taxon>
        <taxon>Crustacea</taxon>
        <taxon>Multicrustacea</taxon>
        <taxon>Malacostraca</taxon>
        <taxon>Eumalacostraca</taxon>
        <taxon>Eucarida</taxon>
        <taxon>Euphausiacea</taxon>
        <taxon>Euphausiidae</taxon>
        <taxon>Meganyctiphanes</taxon>
    </lineage>
</organism>
<dbReference type="PROSITE" id="PS50994">
    <property type="entry name" value="INTEGRASE"/>
    <property type="match status" value="1"/>
</dbReference>
<dbReference type="GO" id="GO:0003676">
    <property type="term" value="F:nucleic acid binding"/>
    <property type="evidence" value="ECO:0007669"/>
    <property type="project" value="InterPro"/>
</dbReference>
<dbReference type="EMBL" id="CAXKWB010026427">
    <property type="protein sequence ID" value="CAL4130202.1"/>
    <property type="molecule type" value="Genomic_DNA"/>
</dbReference>
<comment type="caution">
    <text evidence="3">The sequence shown here is derived from an EMBL/GenBank/DDBJ whole genome shotgun (WGS) entry which is preliminary data.</text>
</comment>
<proteinExistence type="predicted"/>
<evidence type="ECO:0000313" key="3">
    <source>
        <dbReference type="EMBL" id="CAL4130202.1"/>
    </source>
</evidence>
<dbReference type="PANTHER" id="PTHR37984:SF5">
    <property type="entry name" value="PROTEIN NYNRIN-LIKE"/>
    <property type="match status" value="1"/>
</dbReference>
<dbReference type="PANTHER" id="PTHR37984">
    <property type="entry name" value="PROTEIN CBG26694"/>
    <property type="match status" value="1"/>
</dbReference>
<dbReference type="InterPro" id="IPR036397">
    <property type="entry name" value="RNaseH_sf"/>
</dbReference>
<dbReference type="AlphaFoldDB" id="A0AAV2RNW4"/>
<feature type="region of interest" description="Disordered" evidence="1">
    <location>
        <begin position="45"/>
        <end position="129"/>
    </location>
</feature>
<dbReference type="InterPro" id="IPR050951">
    <property type="entry name" value="Retrovirus_Pol_polyprotein"/>
</dbReference>
<accession>A0AAV2RNW4</accession>
<dbReference type="Proteomes" id="UP001497623">
    <property type="component" value="Unassembled WGS sequence"/>
</dbReference>
<dbReference type="Pfam" id="PF00665">
    <property type="entry name" value="rve"/>
    <property type="match status" value="1"/>
</dbReference>
<dbReference type="GO" id="GO:0015074">
    <property type="term" value="P:DNA integration"/>
    <property type="evidence" value="ECO:0007669"/>
    <property type="project" value="InterPro"/>
</dbReference>
<protein>
    <recommendedName>
        <fullName evidence="2">Integrase catalytic domain-containing protein</fullName>
    </recommendedName>
</protein>
<feature type="compositionally biased region" description="Polar residues" evidence="1">
    <location>
        <begin position="58"/>
        <end position="78"/>
    </location>
</feature>
<name>A0AAV2RNW4_MEGNR</name>
<dbReference type="InterPro" id="IPR012337">
    <property type="entry name" value="RNaseH-like_sf"/>
</dbReference>
<feature type="compositionally biased region" description="Low complexity" evidence="1">
    <location>
        <begin position="79"/>
        <end position="92"/>
    </location>
</feature>
<evidence type="ECO:0000256" key="1">
    <source>
        <dbReference type="SAM" id="MobiDB-lite"/>
    </source>
</evidence>